<gene>
    <name evidence="7" type="ORF">F7018_02995</name>
</gene>
<dbReference type="SUPFAM" id="SSF56935">
    <property type="entry name" value="Porins"/>
    <property type="match status" value="1"/>
</dbReference>
<dbReference type="GO" id="GO:0009279">
    <property type="term" value="C:cell outer membrane"/>
    <property type="evidence" value="ECO:0007669"/>
    <property type="project" value="UniProtKB-SubCell"/>
</dbReference>
<keyword evidence="7" id="KW-0675">Receptor</keyword>
<evidence type="ECO:0000313" key="7">
    <source>
        <dbReference type="EMBL" id="KAB1159292.1"/>
    </source>
</evidence>
<evidence type="ECO:0000256" key="4">
    <source>
        <dbReference type="SAM" id="SignalP"/>
    </source>
</evidence>
<dbReference type="Pfam" id="PF07715">
    <property type="entry name" value="Plug"/>
    <property type="match status" value="1"/>
</dbReference>
<feature type="chain" id="PRO_5029811034" evidence="4">
    <location>
        <begin position="20"/>
        <end position="796"/>
    </location>
</feature>
<evidence type="ECO:0000256" key="3">
    <source>
        <dbReference type="ARBA" id="ARBA00023237"/>
    </source>
</evidence>
<dbReference type="Proteomes" id="UP000467305">
    <property type="component" value="Unassembled WGS sequence"/>
</dbReference>
<sequence>MKPLMNLFFCLLFSISVVAQKQSSNGKILGKVIDASNEILPYATVVLKDATNNLIEGVVTDDKGEFTFSKIKVGDYNLEIQYIGFVTVERKIKITKEQSTVNLGSITVKEDTKTLDEVVVKAETSEVSLKLGKKVFRVGKDITSQSGSASDVLSNVPSVNVSPTGTVSLRGNANVQVMINGRRSALSQSQALEQLSADVIESIEVITNPSAKYDASGSAGIINIILKKNRKSGLNGQVRLVAGVPDDYRAIGNLNYKADKFNFFTNLGIRYTDYEGEYFKKQTTTDNNVTTFLNQSEDEDRHDDGQLFYFGTDYYINDKNTVTIAYYRNETKDTDVTNLFFDFSNSGVLTQSLQTIGNSVEERDYNQLEANYTKNFAKKGQKLTIDFQYDFWNSEKDWHLQTDEKFPTTIIAQTTIQTKGKGSTDDIVIQSDFTTPLSEQTNLEIGAKFENRTITNEFLAEELINGQFEIIDNINNQLDYKEKILSSYAQINSKKGKINYQLGLRIENTKIDIDASDVTLNLKDTYTNLFPSATLGYEFKENLSGQINYSKRIGRPSLWQLNPFFQLKDFTSRFTGNPALRPSFTDAIELSIMYRGNKFQLNPSVYYSDTNNAFQYETVQNNEGVFIQSPVNLDNEKRYGVELSASYNPLKWLRFSGDFNAYRFQQKGILNNQIADFSSNTWFTNLTMNLRPFKTLRLQTRVFHQGEERNAQTKSKPITNLNFGLQKSIFNNKGSLIFNVYNALDTRRSREEIIGNNFSIYQNRSRNAQRFSLSFVYKFNQKPSDRNRRAKRSNRY</sequence>
<protein>
    <submittedName>
        <fullName evidence="7">TonB-dependent receptor</fullName>
    </submittedName>
</protein>
<keyword evidence="4" id="KW-0732">Signal</keyword>
<feature type="domain" description="TonB-dependent receptor plug" evidence="5">
    <location>
        <begin position="144"/>
        <end position="221"/>
    </location>
</feature>
<keyword evidence="3" id="KW-0998">Cell outer membrane</keyword>
<dbReference type="Gene3D" id="2.60.40.1120">
    <property type="entry name" value="Carboxypeptidase-like, regulatory domain"/>
    <property type="match status" value="1"/>
</dbReference>
<evidence type="ECO:0000256" key="2">
    <source>
        <dbReference type="ARBA" id="ARBA00023136"/>
    </source>
</evidence>
<dbReference type="InterPro" id="IPR036942">
    <property type="entry name" value="Beta-barrel_TonB_sf"/>
</dbReference>
<dbReference type="OrthoDB" id="8764943at2"/>
<dbReference type="EMBL" id="WAAU01000008">
    <property type="protein sequence ID" value="KAB1159292.1"/>
    <property type="molecule type" value="Genomic_DNA"/>
</dbReference>
<feature type="domain" description="Outer membrane protein beta-barrel" evidence="6">
    <location>
        <begin position="374"/>
        <end position="777"/>
    </location>
</feature>
<comment type="subcellular location">
    <subcellularLocation>
        <location evidence="1">Cell outer membrane</location>
    </subcellularLocation>
</comment>
<evidence type="ECO:0000313" key="8">
    <source>
        <dbReference type="Proteomes" id="UP000467305"/>
    </source>
</evidence>
<accession>A0A7J5AP54</accession>
<organism evidence="7 8">
    <name type="scientific">Tenacibaculum aiptasiae</name>
    <dbReference type="NCBI Taxonomy" id="426481"/>
    <lineage>
        <taxon>Bacteria</taxon>
        <taxon>Pseudomonadati</taxon>
        <taxon>Bacteroidota</taxon>
        <taxon>Flavobacteriia</taxon>
        <taxon>Flavobacteriales</taxon>
        <taxon>Flavobacteriaceae</taxon>
        <taxon>Tenacibaculum</taxon>
    </lineage>
</organism>
<dbReference type="SUPFAM" id="SSF49464">
    <property type="entry name" value="Carboxypeptidase regulatory domain-like"/>
    <property type="match status" value="1"/>
</dbReference>
<comment type="caution">
    <text evidence="7">The sequence shown here is derived from an EMBL/GenBank/DDBJ whole genome shotgun (WGS) entry which is preliminary data.</text>
</comment>
<feature type="signal peptide" evidence="4">
    <location>
        <begin position="1"/>
        <end position="19"/>
    </location>
</feature>
<keyword evidence="8" id="KW-1185">Reference proteome</keyword>
<name>A0A7J5AP54_9FLAO</name>
<dbReference type="PANTHER" id="PTHR40980:SF4">
    <property type="entry name" value="TONB-DEPENDENT RECEPTOR-LIKE BETA-BARREL DOMAIN-CONTAINING PROTEIN"/>
    <property type="match status" value="1"/>
</dbReference>
<dbReference type="AlphaFoldDB" id="A0A7J5AP54"/>
<dbReference type="InterPro" id="IPR012910">
    <property type="entry name" value="Plug_dom"/>
</dbReference>
<proteinExistence type="predicted"/>
<dbReference type="InterPro" id="IPR041700">
    <property type="entry name" value="OMP_b-brl_3"/>
</dbReference>
<reference evidence="7 8" key="1">
    <citation type="submission" date="2019-09" db="EMBL/GenBank/DDBJ databases">
        <authorList>
            <person name="Cao W.R."/>
        </authorList>
    </citation>
    <scope>NUCLEOTIDE SEQUENCE [LARGE SCALE GENOMIC DNA]</scope>
    <source>
        <strain evidence="8">a4</strain>
    </source>
</reference>
<evidence type="ECO:0000259" key="5">
    <source>
        <dbReference type="Pfam" id="PF07715"/>
    </source>
</evidence>
<dbReference type="Gene3D" id="2.170.130.10">
    <property type="entry name" value="TonB-dependent receptor, plug domain"/>
    <property type="match status" value="1"/>
</dbReference>
<dbReference type="Pfam" id="PF14905">
    <property type="entry name" value="OMP_b-brl_3"/>
    <property type="match status" value="1"/>
</dbReference>
<dbReference type="InterPro" id="IPR037066">
    <property type="entry name" value="Plug_dom_sf"/>
</dbReference>
<keyword evidence="2" id="KW-0472">Membrane</keyword>
<dbReference type="RefSeq" id="WP_150898511.1">
    <property type="nucleotide sequence ID" value="NZ_WAAU01000008.1"/>
</dbReference>
<dbReference type="InterPro" id="IPR008969">
    <property type="entry name" value="CarboxyPept-like_regulatory"/>
</dbReference>
<evidence type="ECO:0000256" key="1">
    <source>
        <dbReference type="ARBA" id="ARBA00004442"/>
    </source>
</evidence>
<evidence type="ECO:0000259" key="6">
    <source>
        <dbReference type="Pfam" id="PF14905"/>
    </source>
</evidence>
<dbReference type="Pfam" id="PF13715">
    <property type="entry name" value="CarbopepD_reg_2"/>
    <property type="match status" value="1"/>
</dbReference>
<dbReference type="PANTHER" id="PTHR40980">
    <property type="entry name" value="PLUG DOMAIN-CONTAINING PROTEIN"/>
    <property type="match status" value="1"/>
</dbReference>
<dbReference type="Gene3D" id="2.40.170.20">
    <property type="entry name" value="TonB-dependent receptor, beta-barrel domain"/>
    <property type="match status" value="1"/>
</dbReference>